<evidence type="ECO:0000313" key="2">
    <source>
        <dbReference type="Proteomes" id="UP000319949"/>
    </source>
</evidence>
<dbReference type="Proteomes" id="UP000319949">
    <property type="component" value="Unassembled WGS sequence"/>
</dbReference>
<comment type="caution">
    <text evidence="1">The sequence shown here is derived from an EMBL/GenBank/DDBJ whole genome shotgun (WGS) entry which is preliminary data.</text>
</comment>
<proteinExistence type="predicted"/>
<protein>
    <submittedName>
        <fullName evidence="1">Uncharacterized protein</fullName>
    </submittedName>
</protein>
<gene>
    <name evidence="1" type="ORF">FBZ96_101356</name>
</gene>
<organism evidence="1 2">
    <name type="scientific">Bradyrhizobium stylosanthis</name>
    <dbReference type="NCBI Taxonomy" id="1803665"/>
    <lineage>
        <taxon>Bacteria</taxon>
        <taxon>Pseudomonadati</taxon>
        <taxon>Pseudomonadota</taxon>
        <taxon>Alphaproteobacteria</taxon>
        <taxon>Hyphomicrobiales</taxon>
        <taxon>Nitrobacteraceae</taxon>
        <taxon>Bradyrhizobium</taxon>
    </lineage>
</organism>
<name>A0A560EB03_9BRAD</name>
<accession>A0A560EB03</accession>
<reference evidence="1 2" key="1">
    <citation type="submission" date="2019-06" db="EMBL/GenBank/DDBJ databases">
        <title>Genomic Encyclopedia of Type Strains, Phase IV (KMG-V): Genome sequencing to study the core and pangenomes of soil and plant-associated prokaryotes.</title>
        <authorList>
            <person name="Whitman W."/>
        </authorList>
    </citation>
    <scope>NUCLEOTIDE SEQUENCE [LARGE SCALE GENOMIC DNA]</scope>
    <source>
        <strain evidence="1 2">BR 510</strain>
    </source>
</reference>
<sequence>MNWQLRVIAKPHPVDMGPGPRAQCALGRDDTRELGDNEERSYAAPMMIPTASTMAPPSTIWNTAWRNGVSM</sequence>
<evidence type="ECO:0000313" key="1">
    <source>
        <dbReference type="EMBL" id="TWB06543.1"/>
    </source>
</evidence>
<keyword evidence="2" id="KW-1185">Reference proteome</keyword>
<dbReference type="EMBL" id="VITK01000001">
    <property type="protein sequence ID" value="TWB06543.1"/>
    <property type="molecule type" value="Genomic_DNA"/>
</dbReference>
<dbReference type="AlphaFoldDB" id="A0A560EB03"/>